<dbReference type="EMBL" id="CP114035">
    <property type="protein sequence ID" value="WAP65482.1"/>
    <property type="molecule type" value="Genomic_DNA"/>
</dbReference>
<dbReference type="Proteomes" id="UP001163982">
    <property type="component" value="Chromosome"/>
</dbReference>
<evidence type="ECO:0000313" key="2">
    <source>
        <dbReference type="Proteomes" id="UP001163982"/>
    </source>
</evidence>
<accession>A0ACD4PCQ9</accession>
<organism evidence="1 2">
    <name type="scientific">Pseudomonas fortuita</name>
    <dbReference type="NCBI Taxonomy" id="3233375"/>
    <lineage>
        <taxon>Bacteria</taxon>
        <taxon>Pseudomonadati</taxon>
        <taxon>Pseudomonadota</taxon>
        <taxon>Gammaproteobacteria</taxon>
        <taxon>Pseudomonadales</taxon>
        <taxon>Pseudomonadaceae</taxon>
        <taxon>Pseudomonas</taxon>
    </lineage>
</organism>
<evidence type="ECO:0000313" key="1">
    <source>
        <dbReference type="EMBL" id="WAP65482.1"/>
    </source>
</evidence>
<proteinExistence type="predicted"/>
<protein>
    <submittedName>
        <fullName evidence="1">Uncharacterized protein</fullName>
    </submittedName>
</protein>
<name>A0ACD4PCQ9_9PSED</name>
<keyword evidence="2" id="KW-1185">Reference proteome</keyword>
<reference evidence="1" key="1">
    <citation type="journal article" date="2024" name="Int. J. Syst. Evol. Microbiol.">
        <title>Pseudomonas fortuita sp. nov., isolated from the endosphere of a wild yam.</title>
        <authorList>
            <person name="Carlier A."/>
            <person name="Beaumel M."/>
            <person name="Moreau S."/>
            <person name="Acar T."/>
            <person name="Sana T.G."/>
            <person name="Cnockaert M."/>
            <person name="Vandamme P."/>
        </authorList>
    </citation>
    <scope>NUCLEOTIDE SEQUENCE</scope>
    <source>
        <strain evidence="1">GMI12077</strain>
    </source>
</reference>
<gene>
    <name evidence="1" type="ORF">OZ911_08790</name>
</gene>
<sequence length="1923" mass="198637">MADGDIQGLLVRIEATTAQLRQEMARGESAVATAAGKIDGNLGRIDGAFDRTEQNATSLQAAISRAFTGVSVASAAAVAGLVAITNRTTEYAQEVKNLAALSNTSVDDFQRLAAGAKTVGIEQDKLSDIYKDMNDRVGEFIARGGGEMADFFNEIAPQVGVTAEMFAKLSGPQALQLYYSSLEKAGLSQQSMTTYMEAVADEATGLIPLLRNNGQGFREFGEQAEKAGRVLSQLEIDRLVEVRQSIVNLQGAFDGASRQLVTGMLPGMEGLADLFDRLSGGGAAEALGQAIGFLAENVNILVAAVGVKASASFLAYSQQVLASTKATLGEALGAKGAAAAKLAQAEASATAAAAYATEMSARTANARSTEAEAIAKVRSLQASREQLAYSAALAKGASEEARYAAALAAMDLELAAAKKAAATASRQLGGALAGESVAMAKDAAATRSATAAKEAYAKVSSLAARAGSGLLGLLGGPAGIASLAVGAGIAFLTMRDSTDDATQSMLDMQQPLDKVAEKFKQLTRDQQAAEQVATSKKQVEAIREQAAAYEEFLGLLRQQFGSDLFLRLKSDIDAAYESGVPLVDIIADLQSRFRIPKDVTDSWVEQAGKVSTAAEKTALLTQVLNTLTGALQQNTTATAENNAAKGGMSATEDTYLQALQKRNAALADGNSETKKATRWLSEQKNVTEEGRKAIMEEAAAADKQREAKDAATKAAQAASSAGKEAATETKNQAKALADLQAQSKIAVESAQGLTAAYLAGTDKSREFSIQQKTEQALLRAGAGARKEVEAAIRGQADAEDRLSVAKSAFDLAEETEQLLAQARATLQGAAALEAYNLQKALQVALIGKNIAAGSKEYDQLLAATKAQQAAVKVAKQAADAGSIMDRLYPEKKLLREYTEAQEALNKAMELAPDKASEYQDALRLLGLEYEQNRNAATAWGKFTEGAVDRVDDAFASAWKNIGDGFDGFATSLKEGFKQLLAELAHMAITKPIVMQIGAALGVGGLSAQTSGLLGGSAGGGGLSLSNLWSVGKGAYSALTSGFGSAISAGWSAGEGFLGGLQGAISGGYGFLSDGITSLFSGAGTAAGAGNVGFGLGQSLVSGGVGSSGAAAGSGATYAAGAGGATALDGTLAGIGGALYGYGQSGLKGAATGAAGSVGGYYLGSAIGSIVPGLGTLIGGVIGSALGGFLGGSLFGGSWQTKDTGLALGVTGGEFTGQQYEYQKKKGGLFGKNKKRTRYSDLDPEVASALQATYDATEESVVDLLGRIGVSVGDGAFAGLNIAKQQISTKGKSEAEIQEEIAKLFSGFADQMITFIDQGVGGFGYSFAELGERIAVFESFNKSLGLIDVTMLGLSAQSMELANAMVAAAGGLEAYSQNLNTYFGAFFSESERADKTLEAVQQQFKDMNVALPETREGYRKVIEALDLTTETGQQMYLTLIGAAGAAAEAYDILEARANAAAQAFSDSLGNYLGSFFSEAEKADTALELVRQQFKDMNVTLPETREGYRKVVEALDLTTETGHQMYLTLIGAAGAASQAYDILEAQSQAARDQVATAVNAALGSVQRAVNAQKAAITEAYNAQIASLNDMSQTAQQSVSDLTSVGNSLSGALKSLRGDSDAAVQMLRAQAMATLDNALAAVRAGKSLSSITGLEDALNVVSQNTTDAYASLEAYSRDQGRTANIVSQLESANGKQLTAAEKSVQSLQTRIEQAKKSYDLQIAQYDAQLSLAQAQIDALNGVDNSVVSVAAAVDSLSQAVMAALAVQNAGAAQQNTYDNNAAIVRAVYRSVLGREAEAGGLENWTKLLAGGSLTYDQLVQAIATSGKANGETIKIPGFASGGSFGGGLRLVGERGPELEVTGPSRIYSANQTAAMLAGGSGDVTAAEVRELRVELRSALFAIAKNTLKAAKNTDLLPQKLEQELHP</sequence>